<name>A0A0C9WH20_9AGAR</name>
<reference evidence="1 2" key="1">
    <citation type="submission" date="2014-04" db="EMBL/GenBank/DDBJ databases">
        <authorList>
            <consortium name="DOE Joint Genome Institute"/>
            <person name="Kuo A."/>
            <person name="Kohler A."/>
            <person name="Nagy L.G."/>
            <person name="Floudas D."/>
            <person name="Copeland A."/>
            <person name="Barry K.W."/>
            <person name="Cichocki N."/>
            <person name="Veneault-Fourrey C."/>
            <person name="LaButti K."/>
            <person name="Lindquist E.A."/>
            <person name="Lipzen A."/>
            <person name="Lundell T."/>
            <person name="Morin E."/>
            <person name="Murat C."/>
            <person name="Sun H."/>
            <person name="Tunlid A."/>
            <person name="Henrissat B."/>
            <person name="Grigoriev I.V."/>
            <person name="Hibbett D.S."/>
            <person name="Martin F."/>
            <person name="Nordberg H.P."/>
            <person name="Cantor M.N."/>
            <person name="Hua S.X."/>
        </authorList>
    </citation>
    <scope>NUCLEOTIDE SEQUENCE [LARGE SCALE GENOMIC DNA]</scope>
    <source>
        <strain evidence="1 2">LaAM-08-1</strain>
    </source>
</reference>
<evidence type="ECO:0000313" key="2">
    <source>
        <dbReference type="Proteomes" id="UP000054477"/>
    </source>
</evidence>
<sequence length="76" mass="8919">GRERDGHTDVTILQMANVTRSRQRLLDSDWTHKIQWESSGLDWTRLDWSPVDWVSHQPIWPGKRATGIHWSPLEST</sequence>
<dbReference type="HOGENOM" id="CLU_184885_0_0_1"/>
<dbReference type="EMBL" id="KN839191">
    <property type="protein sequence ID" value="KIJ90429.1"/>
    <property type="molecule type" value="Genomic_DNA"/>
</dbReference>
<dbReference type="OrthoDB" id="7689696at2759"/>
<reference evidence="2" key="2">
    <citation type="submission" date="2015-01" db="EMBL/GenBank/DDBJ databases">
        <title>Evolutionary Origins and Diversification of the Mycorrhizal Mutualists.</title>
        <authorList>
            <consortium name="DOE Joint Genome Institute"/>
            <consortium name="Mycorrhizal Genomics Consortium"/>
            <person name="Kohler A."/>
            <person name="Kuo A."/>
            <person name="Nagy L.G."/>
            <person name="Floudas D."/>
            <person name="Copeland A."/>
            <person name="Barry K.W."/>
            <person name="Cichocki N."/>
            <person name="Veneault-Fourrey C."/>
            <person name="LaButti K."/>
            <person name="Lindquist E.A."/>
            <person name="Lipzen A."/>
            <person name="Lundell T."/>
            <person name="Morin E."/>
            <person name="Murat C."/>
            <person name="Riley R."/>
            <person name="Ohm R."/>
            <person name="Sun H."/>
            <person name="Tunlid A."/>
            <person name="Henrissat B."/>
            <person name="Grigoriev I.V."/>
            <person name="Hibbett D.S."/>
            <person name="Martin F."/>
        </authorList>
    </citation>
    <scope>NUCLEOTIDE SEQUENCE [LARGE SCALE GENOMIC DNA]</scope>
    <source>
        <strain evidence="2">LaAM-08-1</strain>
    </source>
</reference>
<proteinExistence type="predicted"/>
<organism evidence="1 2">
    <name type="scientific">Laccaria amethystina LaAM-08-1</name>
    <dbReference type="NCBI Taxonomy" id="1095629"/>
    <lineage>
        <taxon>Eukaryota</taxon>
        <taxon>Fungi</taxon>
        <taxon>Dikarya</taxon>
        <taxon>Basidiomycota</taxon>
        <taxon>Agaricomycotina</taxon>
        <taxon>Agaricomycetes</taxon>
        <taxon>Agaricomycetidae</taxon>
        <taxon>Agaricales</taxon>
        <taxon>Agaricineae</taxon>
        <taxon>Hydnangiaceae</taxon>
        <taxon>Laccaria</taxon>
    </lineage>
</organism>
<keyword evidence="2" id="KW-1185">Reference proteome</keyword>
<feature type="non-terminal residue" evidence="1">
    <location>
        <position position="1"/>
    </location>
</feature>
<accession>A0A0C9WH20</accession>
<gene>
    <name evidence="1" type="ORF">K443DRAFT_34253</name>
</gene>
<protein>
    <submittedName>
        <fullName evidence="1">Uncharacterized protein</fullName>
    </submittedName>
</protein>
<feature type="non-terminal residue" evidence="1">
    <location>
        <position position="76"/>
    </location>
</feature>
<evidence type="ECO:0000313" key="1">
    <source>
        <dbReference type="EMBL" id="KIJ90429.1"/>
    </source>
</evidence>
<dbReference type="Proteomes" id="UP000054477">
    <property type="component" value="Unassembled WGS sequence"/>
</dbReference>
<dbReference type="AlphaFoldDB" id="A0A0C9WH20"/>